<dbReference type="PANTHER" id="PTHR30136:SF35">
    <property type="entry name" value="HTH-TYPE TRANSCRIPTIONAL REGULATOR RV1719"/>
    <property type="match status" value="1"/>
</dbReference>
<organism evidence="6 7">
    <name type="scientific">Clostridium gelidum</name>
    <dbReference type="NCBI Taxonomy" id="704125"/>
    <lineage>
        <taxon>Bacteria</taxon>
        <taxon>Bacillati</taxon>
        <taxon>Bacillota</taxon>
        <taxon>Clostridia</taxon>
        <taxon>Eubacteriales</taxon>
        <taxon>Clostridiaceae</taxon>
        <taxon>Clostridium</taxon>
    </lineage>
</organism>
<dbReference type="Pfam" id="PF01614">
    <property type="entry name" value="IclR_C"/>
    <property type="match status" value="1"/>
</dbReference>
<dbReference type="RefSeq" id="WP_224036258.1">
    <property type="nucleotide sequence ID" value="NZ_AP024849.1"/>
</dbReference>
<protein>
    <submittedName>
        <fullName evidence="6">IclR family transcriptional regulator</fullName>
    </submittedName>
</protein>
<dbReference type="SUPFAM" id="SSF46785">
    <property type="entry name" value="Winged helix' DNA-binding domain"/>
    <property type="match status" value="1"/>
</dbReference>
<dbReference type="EMBL" id="AP024849">
    <property type="protein sequence ID" value="BCZ44590.1"/>
    <property type="molecule type" value="Genomic_DNA"/>
</dbReference>
<dbReference type="Gene3D" id="3.30.450.40">
    <property type="match status" value="1"/>
</dbReference>
<evidence type="ECO:0000259" key="5">
    <source>
        <dbReference type="PROSITE" id="PS51078"/>
    </source>
</evidence>
<dbReference type="SMART" id="SM00346">
    <property type="entry name" value="HTH_ICLR"/>
    <property type="match status" value="1"/>
</dbReference>
<keyword evidence="3" id="KW-0804">Transcription</keyword>
<evidence type="ECO:0000256" key="2">
    <source>
        <dbReference type="ARBA" id="ARBA00023125"/>
    </source>
</evidence>
<evidence type="ECO:0000256" key="1">
    <source>
        <dbReference type="ARBA" id="ARBA00023015"/>
    </source>
</evidence>
<evidence type="ECO:0000259" key="4">
    <source>
        <dbReference type="PROSITE" id="PS51077"/>
    </source>
</evidence>
<feature type="domain" description="HTH iclR-type" evidence="4">
    <location>
        <begin position="11"/>
        <end position="73"/>
    </location>
</feature>
<dbReference type="InterPro" id="IPR005471">
    <property type="entry name" value="Tscrpt_reg_IclR_N"/>
</dbReference>
<dbReference type="PANTHER" id="PTHR30136">
    <property type="entry name" value="HELIX-TURN-HELIX TRANSCRIPTIONAL REGULATOR, ICLR FAMILY"/>
    <property type="match status" value="1"/>
</dbReference>
<gene>
    <name evidence="6" type="ORF">psyc5s11_06570</name>
</gene>
<dbReference type="InterPro" id="IPR050707">
    <property type="entry name" value="HTH_MetabolicPath_Reg"/>
</dbReference>
<dbReference type="PROSITE" id="PS51078">
    <property type="entry name" value="ICLR_ED"/>
    <property type="match status" value="1"/>
</dbReference>
<evidence type="ECO:0000256" key="3">
    <source>
        <dbReference type="ARBA" id="ARBA00023163"/>
    </source>
</evidence>
<accession>A0ABN6IQW3</accession>
<reference evidence="7" key="1">
    <citation type="submission" date="2021-07" db="EMBL/GenBank/DDBJ databases">
        <title>Complete genome sequencing of a Clostridium isolate.</title>
        <authorList>
            <person name="Ueki A."/>
            <person name="Tonouchi A."/>
        </authorList>
    </citation>
    <scope>NUCLEOTIDE SEQUENCE [LARGE SCALE GENOMIC DNA]</scope>
    <source>
        <strain evidence="7">C5S11</strain>
    </source>
</reference>
<sequence>MSEDSNNINLVQSVERALDILDCLAEYPKGCGIGELSKTLGLSKSTIHRIITTLKYKKYVTQNKDNDKYQLDIKVLNLSTSMINSMDLISISRPYIHDFANKVDEVIHLCIPDESYSNIIYVDKVSAENPSRNITMSSSIGKKAPIYCTASGKLLLSQYPDDKIRELLKDTEFVKYAENTITDINVLIDEIHDIRKNLYSLDNIECDTGVICIAVPIFDRTNKIIAATSLSSVTLFNTMDDLLKYKTEFMNIAKNISKLMGYLPS</sequence>
<dbReference type="InterPro" id="IPR036388">
    <property type="entry name" value="WH-like_DNA-bd_sf"/>
</dbReference>
<dbReference type="InterPro" id="IPR014757">
    <property type="entry name" value="Tscrpt_reg_IclR_C"/>
</dbReference>
<feature type="domain" description="IclR-ED" evidence="5">
    <location>
        <begin position="74"/>
        <end position="262"/>
    </location>
</feature>
<dbReference type="Pfam" id="PF09339">
    <property type="entry name" value="HTH_IclR"/>
    <property type="match status" value="1"/>
</dbReference>
<keyword evidence="7" id="KW-1185">Reference proteome</keyword>
<dbReference type="InterPro" id="IPR029016">
    <property type="entry name" value="GAF-like_dom_sf"/>
</dbReference>
<keyword evidence="2" id="KW-0238">DNA-binding</keyword>
<dbReference type="PROSITE" id="PS51077">
    <property type="entry name" value="HTH_ICLR"/>
    <property type="match status" value="1"/>
</dbReference>
<evidence type="ECO:0000313" key="7">
    <source>
        <dbReference type="Proteomes" id="UP000824633"/>
    </source>
</evidence>
<dbReference type="InterPro" id="IPR036390">
    <property type="entry name" value="WH_DNA-bd_sf"/>
</dbReference>
<keyword evidence="1" id="KW-0805">Transcription regulation</keyword>
<dbReference type="SUPFAM" id="SSF55781">
    <property type="entry name" value="GAF domain-like"/>
    <property type="match status" value="1"/>
</dbReference>
<dbReference type="Gene3D" id="1.10.10.10">
    <property type="entry name" value="Winged helix-like DNA-binding domain superfamily/Winged helix DNA-binding domain"/>
    <property type="match status" value="1"/>
</dbReference>
<proteinExistence type="predicted"/>
<evidence type="ECO:0000313" key="6">
    <source>
        <dbReference type="EMBL" id="BCZ44590.1"/>
    </source>
</evidence>
<dbReference type="Proteomes" id="UP000824633">
    <property type="component" value="Chromosome"/>
</dbReference>
<name>A0ABN6IQW3_9CLOT</name>